<evidence type="ECO:0000256" key="5">
    <source>
        <dbReference type="ARBA" id="ARBA00022840"/>
    </source>
</evidence>
<dbReference type="CDD" id="cd05578">
    <property type="entry name" value="STKc_Yank1"/>
    <property type="match status" value="1"/>
</dbReference>
<dbReference type="PANTHER" id="PTHR24355">
    <property type="entry name" value="G PROTEIN-COUPLED RECEPTOR KINASE/RIBOSOMAL PROTEIN S6 KINASE"/>
    <property type="match status" value="1"/>
</dbReference>
<dbReference type="InterPro" id="IPR017441">
    <property type="entry name" value="Protein_kinase_ATP_BS"/>
</dbReference>
<dbReference type="PROSITE" id="PS00108">
    <property type="entry name" value="PROTEIN_KINASE_ST"/>
    <property type="match status" value="1"/>
</dbReference>
<dbReference type="GO" id="GO:0001664">
    <property type="term" value="F:G protein-coupled receptor binding"/>
    <property type="evidence" value="ECO:0007669"/>
    <property type="project" value="TreeGrafter"/>
</dbReference>
<name>A0AAN8PYI6_PATCE</name>
<evidence type="ECO:0000256" key="1">
    <source>
        <dbReference type="ARBA" id="ARBA00022527"/>
    </source>
</evidence>
<protein>
    <recommendedName>
        <fullName evidence="9">Protein kinase domain-containing protein</fullName>
    </recommendedName>
</protein>
<dbReference type="SMART" id="SM00220">
    <property type="entry name" value="S_TKc"/>
    <property type="match status" value="1"/>
</dbReference>
<feature type="compositionally biased region" description="Basic and acidic residues" evidence="8">
    <location>
        <begin position="353"/>
        <end position="393"/>
    </location>
</feature>
<dbReference type="GO" id="GO:0009966">
    <property type="term" value="P:regulation of signal transduction"/>
    <property type="evidence" value="ECO:0007669"/>
    <property type="project" value="TreeGrafter"/>
</dbReference>
<dbReference type="InterPro" id="IPR011009">
    <property type="entry name" value="Kinase-like_dom_sf"/>
</dbReference>
<dbReference type="EMBL" id="JAZGQO010000006">
    <property type="protein sequence ID" value="KAK6186059.1"/>
    <property type="molecule type" value="Genomic_DNA"/>
</dbReference>
<dbReference type="GO" id="GO:0007186">
    <property type="term" value="P:G protein-coupled receptor signaling pathway"/>
    <property type="evidence" value="ECO:0007669"/>
    <property type="project" value="TreeGrafter"/>
</dbReference>
<feature type="compositionally biased region" description="Basic residues" evidence="8">
    <location>
        <begin position="326"/>
        <end position="337"/>
    </location>
</feature>
<proteinExistence type="inferred from homology"/>
<dbReference type="GO" id="GO:0005524">
    <property type="term" value="F:ATP binding"/>
    <property type="evidence" value="ECO:0007669"/>
    <property type="project" value="UniProtKB-UniRule"/>
</dbReference>
<accession>A0AAN8PYI6</accession>
<feature type="domain" description="Protein kinase" evidence="9">
    <location>
        <begin position="23"/>
        <end position="283"/>
    </location>
</feature>
<comment type="similarity">
    <text evidence="7">Belongs to the protein kinase superfamily.</text>
</comment>
<evidence type="ECO:0000256" key="6">
    <source>
        <dbReference type="PROSITE-ProRule" id="PRU10141"/>
    </source>
</evidence>
<dbReference type="Pfam" id="PF00069">
    <property type="entry name" value="Pkinase"/>
    <property type="match status" value="1"/>
</dbReference>
<evidence type="ECO:0000313" key="10">
    <source>
        <dbReference type="EMBL" id="KAK6186059.1"/>
    </source>
</evidence>
<dbReference type="FunFam" id="3.30.200.20:FF:000347">
    <property type="entry name" value="serine/threonine-protein kinase 32A isoform X2"/>
    <property type="match status" value="1"/>
</dbReference>
<keyword evidence="3 6" id="KW-0547">Nucleotide-binding</keyword>
<dbReference type="SUPFAM" id="SSF56112">
    <property type="entry name" value="Protein kinase-like (PK-like)"/>
    <property type="match status" value="1"/>
</dbReference>
<evidence type="ECO:0000256" key="7">
    <source>
        <dbReference type="RuleBase" id="RU000304"/>
    </source>
</evidence>
<keyword evidence="11" id="KW-1185">Reference proteome</keyword>
<dbReference type="InterPro" id="IPR000719">
    <property type="entry name" value="Prot_kinase_dom"/>
</dbReference>
<keyword evidence="1 7" id="KW-0723">Serine/threonine-protein kinase</keyword>
<dbReference type="InterPro" id="IPR008271">
    <property type="entry name" value="Ser/Thr_kinase_AS"/>
</dbReference>
<keyword evidence="2" id="KW-0808">Transferase</keyword>
<dbReference type="Proteomes" id="UP001347796">
    <property type="component" value="Unassembled WGS sequence"/>
</dbReference>
<feature type="binding site" evidence="6">
    <location>
        <position position="62"/>
    </location>
    <ligand>
        <name>ATP</name>
        <dbReference type="ChEBI" id="CHEBI:30616"/>
    </ligand>
</feature>
<dbReference type="AlphaFoldDB" id="A0AAN8PYI6"/>
<dbReference type="PROSITE" id="PS00107">
    <property type="entry name" value="PROTEIN_KINASE_ATP"/>
    <property type="match status" value="1"/>
</dbReference>
<sequence length="393" mass="45553">MGAGHSARRDSFDANGEVNFDHFQILRAIGKGSFGKVCIVQKKDTKKMFAMKYMNKQMCVKKDAIHNVMREVEIMKTLDHPFLVNLWFTFQDEEDMFVVVDLLLGGDLRYHMQQDILFSEEQVKLYICEIGLALGYLRKKNIVHRDIKPDNILLDEGGHVHITDFNIATVLHTGELATSMSGTKPYMAPEVFSCASNECLGYSFPVDWWSLGVTAYELLKSRRPYEIHSATHLHEIKILFSSTKPHFSSSLDENLRDLLKQLLEVDPDNRISSLSRLKHHPLMADMNFDKIYNKEIKPAFVPSKDHLNCDPTYELEEMIIETKPLHKKKKRLAKQNSRRSGELMSQSSEEMDETQKHLMKLNDDFEAYNRERRYSENENTKLENVKQEDVVTS</sequence>
<dbReference type="PROSITE" id="PS50011">
    <property type="entry name" value="PROTEIN_KINASE_DOM"/>
    <property type="match status" value="1"/>
</dbReference>
<evidence type="ECO:0000256" key="3">
    <source>
        <dbReference type="ARBA" id="ARBA00022741"/>
    </source>
</evidence>
<evidence type="ECO:0000256" key="2">
    <source>
        <dbReference type="ARBA" id="ARBA00022679"/>
    </source>
</evidence>
<keyword evidence="4" id="KW-0418">Kinase</keyword>
<comment type="caution">
    <text evidence="10">The sequence shown here is derived from an EMBL/GenBank/DDBJ whole genome shotgun (WGS) entry which is preliminary data.</text>
</comment>
<gene>
    <name evidence="10" type="ORF">SNE40_008168</name>
</gene>
<evidence type="ECO:0000313" key="11">
    <source>
        <dbReference type="Proteomes" id="UP001347796"/>
    </source>
</evidence>
<evidence type="ECO:0000256" key="8">
    <source>
        <dbReference type="SAM" id="MobiDB-lite"/>
    </source>
</evidence>
<dbReference type="Gene3D" id="1.10.510.10">
    <property type="entry name" value="Transferase(Phosphotransferase) domain 1"/>
    <property type="match status" value="1"/>
</dbReference>
<dbReference type="PANTHER" id="PTHR24355:SF30">
    <property type="entry name" value="SERINE_THREONINE-PROTEIN KINASE 32B ISOFORM X1"/>
    <property type="match status" value="1"/>
</dbReference>
<dbReference type="FunFam" id="1.10.510.10:FF:000169">
    <property type="entry name" value="Serine/threonine-protein kinase 32A"/>
    <property type="match status" value="1"/>
</dbReference>
<evidence type="ECO:0000256" key="4">
    <source>
        <dbReference type="ARBA" id="ARBA00022777"/>
    </source>
</evidence>
<keyword evidence="5 6" id="KW-0067">ATP-binding</keyword>
<organism evidence="10 11">
    <name type="scientific">Patella caerulea</name>
    <name type="common">Rayed Mediterranean limpet</name>
    <dbReference type="NCBI Taxonomy" id="87958"/>
    <lineage>
        <taxon>Eukaryota</taxon>
        <taxon>Metazoa</taxon>
        <taxon>Spiralia</taxon>
        <taxon>Lophotrochozoa</taxon>
        <taxon>Mollusca</taxon>
        <taxon>Gastropoda</taxon>
        <taxon>Patellogastropoda</taxon>
        <taxon>Patelloidea</taxon>
        <taxon>Patellidae</taxon>
        <taxon>Patella</taxon>
    </lineage>
</organism>
<evidence type="ECO:0000259" key="9">
    <source>
        <dbReference type="PROSITE" id="PS50011"/>
    </source>
</evidence>
<feature type="region of interest" description="Disordered" evidence="8">
    <location>
        <begin position="326"/>
        <end position="393"/>
    </location>
</feature>
<reference evidence="10 11" key="1">
    <citation type="submission" date="2024-01" db="EMBL/GenBank/DDBJ databases">
        <title>The genome of the rayed Mediterranean limpet Patella caerulea (Linnaeus, 1758).</title>
        <authorList>
            <person name="Anh-Thu Weber A."/>
            <person name="Halstead-Nussloch G."/>
        </authorList>
    </citation>
    <scope>NUCLEOTIDE SEQUENCE [LARGE SCALE GENOMIC DNA]</scope>
    <source>
        <strain evidence="10">AATW-2023a</strain>
        <tissue evidence="10">Whole specimen</tissue>
    </source>
</reference>
<dbReference type="GO" id="GO:0004703">
    <property type="term" value="F:G protein-coupled receptor kinase activity"/>
    <property type="evidence" value="ECO:0007669"/>
    <property type="project" value="TreeGrafter"/>
</dbReference>
<dbReference type="Gene3D" id="3.30.200.20">
    <property type="entry name" value="Phosphorylase Kinase, domain 1"/>
    <property type="match status" value="1"/>
</dbReference>